<protein>
    <submittedName>
        <fullName evidence="1">Mitochondrial carrier</fullName>
    </submittedName>
</protein>
<keyword evidence="2" id="KW-1185">Reference proteome</keyword>
<sequence>MFLVFMALGLLITVPLTGTLVRLRANFNPKGLQLDPEDGVQPHTGPVVTGFFAMMARVKRLEGWAGLYKGLMPTLLSNLFLIMFSILVFGPVMANPRNRGSYNAPATGLWGTLLYSVILMFVSLPAVIITYRSITTPHRLPWFKPVHCMRVLLTPTERRKPWILYITPGLLLTEVLHIAYVVLGIRTLRFVLLPELSGEDKPGLEDLSIPKLAIFYAIVALSTILLSPLEVVSTRLAIQRNHAAAEYNSVAQEEEGDAEEVMEFAGADEDVIGLRSEMDPYRGLIDCVQKIAREEGKGALYRGWWLTLLFVIFGAFA</sequence>
<gene>
    <name evidence="1" type="ORF">K488DRAFT_75715</name>
</gene>
<reference evidence="1" key="1">
    <citation type="submission" date="2021-02" db="EMBL/GenBank/DDBJ databases">
        <authorList>
            <consortium name="DOE Joint Genome Institute"/>
            <person name="Ahrendt S."/>
            <person name="Looney B.P."/>
            <person name="Miyauchi S."/>
            <person name="Morin E."/>
            <person name="Drula E."/>
            <person name="Courty P.E."/>
            <person name="Chicoki N."/>
            <person name="Fauchery L."/>
            <person name="Kohler A."/>
            <person name="Kuo A."/>
            <person name="Labutti K."/>
            <person name="Pangilinan J."/>
            <person name="Lipzen A."/>
            <person name="Riley R."/>
            <person name="Andreopoulos W."/>
            <person name="He G."/>
            <person name="Johnson J."/>
            <person name="Barry K.W."/>
            <person name="Grigoriev I.V."/>
            <person name="Nagy L."/>
            <person name="Hibbett D."/>
            <person name="Henrissat B."/>
            <person name="Matheny P.B."/>
            <person name="Labbe J."/>
            <person name="Martin F."/>
        </authorList>
    </citation>
    <scope>NUCLEOTIDE SEQUENCE</scope>
    <source>
        <strain evidence="1">EC-137</strain>
    </source>
</reference>
<reference evidence="1" key="2">
    <citation type="journal article" date="2022" name="New Phytol.">
        <title>Evolutionary transition to the ectomycorrhizal habit in the genomes of a hyperdiverse lineage of mushroom-forming fungi.</title>
        <authorList>
            <person name="Looney B."/>
            <person name="Miyauchi S."/>
            <person name="Morin E."/>
            <person name="Drula E."/>
            <person name="Courty P.E."/>
            <person name="Kohler A."/>
            <person name="Kuo A."/>
            <person name="LaButti K."/>
            <person name="Pangilinan J."/>
            <person name="Lipzen A."/>
            <person name="Riley R."/>
            <person name="Andreopoulos W."/>
            <person name="He G."/>
            <person name="Johnson J."/>
            <person name="Nolan M."/>
            <person name="Tritt A."/>
            <person name="Barry K.W."/>
            <person name="Grigoriev I.V."/>
            <person name="Nagy L.G."/>
            <person name="Hibbett D."/>
            <person name="Henrissat B."/>
            <person name="Matheny P.B."/>
            <person name="Labbe J."/>
            <person name="Martin F.M."/>
        </authorList>
    </citation>
    <scope>NUCLEOTIDE SEQUENCE</scope>
    <source>
        <strain evidence="1">EC-137</strain>
    </source>
</reference>
<organism evidence="1 2">
    <name type="scientific">Vararia minispora EC-137</name>
    <dbReference type="NCBI Taxonomy" id="1314806"/>
    <lineage>
        <taxon>Eukaryota</taxon>
        <taxon>Fungi</taxon>
        <taxon>Dikarya</taxon>
        <taxon>Basidiomycota</taxon>
        <taxon>Agaricomycotina</taxon>
        <taxon>Agaricomycetes</taxon>
        <taxon>Russulales</taxon>
        <taxon>Lachnocladiaceae</taxon>
        <taxon>Vararia</taxon>
    </lineage>
</organism>
<name>A0ACB8QYS0_9AGAM</name>
<proteinExistence type="predicted"/>
<comment type="caution">
    <text evidence="1">The sequence shown here is derived from an EMBL/GenBank/DDBJ whole genome shotgun (WGS) entry which is preliminary data.</text>
</comment>
<dbReference type="EMBL" id="MU273467">
    <property type="protein sequence ID" value="KAI0036958.1"/>
    <property type="molecule type" value="Genomic_DNA"/>
</dbReference>
<evidence type="ECO:0000313" key="1">
    <source>
        <dbReference type="EMBL" id="KAI0036958.1"/>
    </source>
</evidence>
<dbReference type="Proteomes" id="UP000814128">
    <property type="component" value="Unassembled WGS sequence"/>
</dbReference>
<accession>A0ACB8QYS0</accession>
<evidence type="ECO:0000313" key="2">
    <source>
        <dbReference type="Proteomes" id="UP000814128"/>
    </source>
</evidence>